<dbReference type="InterPro" id="IPR005950">
    <property type="entry name" value="ModA"/>
</dbReference>
<evidence type="ECO:0000256" key="6">
    <source>
        <dbReference type="PIRSR" id="PIRSR004846-1"/>
    </source>
</evidence>
<evidence type="ECO:0000313" key="8">
    <source>
        <dbReference type="EMBL" id="MYZ50287.1"/>
    </source>
</evidence>
<evidence type="ECO:0000256" key="3">
    <source>
        <dbReference type="ARBA" id="ARBA00022723"/>
    </source>
</evidence>
<feature type="binding site" evidence="6">
    <location>
        <position position="66"/>
    </location>
    <ligand>
        <name>molybdate</name>
        <dbReference type="ChEBI" id="CHEBI:36264"/>
    </ligand>
</feature>
<dbReference type="PANTHER" id="PTHR30632">
    <property type="entry name" value="MOLYBDATE-BINDING PERIPLASMIC PROTEIN"/>
    <property type="match status" value="1"/>
</dbReference>
<feature type="binding site" evidence="6">
    <location>
        <position position="40"/>
    </location>
    <ligand>
        <name>molybdate</name>
        <dbReference type="ChEBI" id="CHEBI:36264"/>
    </ligand>
</feature>
<dbReference type="NCBIfam" id="TIGR01256">
    <property type="entry name" value="modA"/>
    <property type="match status" value="1"/>
</dbReference>
<feature type="chain" id="PRO_5037720625" evidence="7">
    <location>
        <begin position="28"/>
        <end position="260"/>
    </location>
</feature>
<dbReference type="Pfam" id="PF13531">
    <property type="entry name" value="SBP_bac_11"/>
    <property type="match status" value="1"/>
</dbReference>
<feature type="signal peptide" evidence="7">
    <location>
        <begin position="1"/>
        <end position="27"/>
    </location>
</feature>
<dbReference type="FunFam" id="3.40.190.10:FF:000035">
    <property type="entry name" value="Molybdate ABC transporter substrate-binding protein"/>
    <property type="match status" value="1"/>
</dbReference>
<feature type="binding site" evidence="6">
    <location>
        <position position="178"/>
    </location>
    <ligand>
        <name>molybdate</name>
        <dbReference type="ChEBI" id="CHEBI:36264"/>
    </ligand>
</feature>
<dbReference type="PANTHER" id="PTHR30632:SF17">
    <property type="entry name" value="MOLYBDATE-BINDING PROTEIN MODA"/>
    <property type="match status" value="1"/>
</dbReference>
<reference evidence="8" key="1">
    <citation type="submission" date="2019-03" db="EMBL/GenBank/DDBJ databases">
        <title>Afifella sp. nov., isolated from activated sludge.</title>
        <authorList>
            <person name="Li Q."/>
            <person name="Liu Y."/>
        </authorList>
    </citation>
    <scope>NUCLEOTIDE SEQUENCE</scope>
    <source>
        <strain evidence="8">L72</strain>
    </source>
</reference>
<dbReference type="GO" id="GO:1901359">
    <property type="term" value="F:tungstate binding"/>
    <property type="evidence" value="ECO:0007669"/>
    <property type="project" value="UniProtKB-ARBA"/>
</dbReference>
<evidence type="ECO:0000313" key="9">
    <source>
        <dbReference type="Proteomes" id="UP000773614"/>
    </source>
</evidence>
<dbReference type="GO" id="GO:0046872">
    <property type="term" value="F:metal ion binding"/>
    <property type="evidence" value="ECO:0007669"/>
    <property type="project" value="UniProtKB-KW"/>
</dbReference>
<comment type="similarity">
    <text evidence="1">Belongs to the bacterial solute-binding protein ModA family.</text>
</comment>
<dbReference type="PIRSF" id="PIRSF004846">
    <property type="entry name" value="ModA"/>
    <property type="match status" value="1"/>
</dbReference>
<organism evidence="8 9">
    <name type="scientific">Propylenella binzhouense</name>
    <dbReference type="NCBI Taxonomy" id="2555902"/>
    <lineage>
        <taxon>Bacteria</taxon>
        <taxon>Pseudomonadati</taxon>
        <taxon>Pseudomonadota</taxon>
        <taxon>Alphaproteobacteria</taxon>
        <taxon>Hyphomicrobiales</taxon>
        <taxon>Propylenellaceae</taxon>
        <taxon>Propylenella</taxon>
    </lineage>
</organism>
<keyword evidence="2 6" id="KW-0500">Molybdenum</keyword>
<evidence type="ECO:0000256" key="1">
    <source>
        <dbReference type="ARBA" id="ARBA00009175"/>
    </source>
</evidence>
<dbReference type="NCBIfam" id="NF007958">
    <property type="entry name" value="PRK10677.1"/>
    <property type="match status" value="1"/>
</dbReference>
<dbReference type="Gene3D" id="3.40.190.10">
    <property type="entry name" value="Periplasmic binding protein-like II"/>
    <property type="match status" value="2"/>
</dbReference>
<evidence type="ECO:0000256" key="5">
    <source>
        <dbReference type="ARBA" id="ARBA00062515"/>
    </source>
</evidence>
<feature type="binding site" evidence="6">
    <location>
        <position position="151"/>
    </location>
    <ligand>
        <name>molybdate</name>
        <dbReference type="ChEBI" id="CHEBI:36264"/>
    </ligand>
</feature>
<dbReference type="EMBL" id="SPKJ01000145">
    <property type="protein sequence ID" value="MYZ50287.1"/>
    <property type="molecule type" value="Genomic_DNA"/>
</dbReference>
<dbReference type="GO" id="GO:0030973">
    <property type="term" value="F:molybdate ion binding"/>
    <property type="evidence" value="ECO:0007669"/>
    <property type="project" value="TreeGrafter"/>
</dbReference>
<accession>A0A964WVJ0</accession>
<dbReference type="GO" id="GO:0015689">
    <property type="term" value="P:molybdate ion transport"/>
    <property type="evidence" value="ECO:0007669"/>
    <property type="project" value="InterPro"/>
</dbReference>
<comment type="caution">
    <text evidence="8">The sequence shown here is derived from an EMBL/GenBank/DDBJ whole genome shotgun (WGS) entry which is preliminary data.</text>
</comment>
<comment type="subunit">
    <text evidence="5">The complex is composed of two ATP-binding proteins (ModC), two transmembrane proteins (ModB) and a solute-binding protein (ModA).</text>
</comment>
<dbReference type="RefSeq" id="WP_161142610.1">
    <property type="nucleotide sequence ID" value="NZ_SPKJ01000145.1"/>
</dbReference>
<dbReference type="Proteomes" id="UP000773614">
    <property type="component" value="Unassembled WGS sequence"/>
</dbReference>
<name>A0A964WVJ0_9HYPH</name>
<dbReference type="AlphaFoldDB" id="A0A964WVJ0"/>
<feature type="binding site" evidence="6">
    <location>
        <position position="196"/>
    </location>
    <ligand>
        <name>molybdate</name>
        <dbReference type="ChEBI" id="CHEBI:36264"/>
    </ligand>
</feature>
<evidence type="ECO:0000256" key="2">
    <source>
        <dbReference type="ARBA" id="ARBA00022505"/>
    </source>
</evidence>
<protein>
    <submittedName>
        <fullName evidence="8">Molybdate ABC transporter substrate-binding protein</fullName>
    </submittedName>
</protein>
<gene>
    <name evidence="8" type="primary">modA</name>
    <name evidence="8" type="ORF">E4O86_21490</name>
</gene>
<dbReference type="InterPro" id="IPR050682">
    <property type="entry name" value="ModA/WtpA"/>
</dbReference>
<dbReference type="GO" id="GO:0030288">
    <property type="term" value="C:outer membrane-bounded periplasmic space"/>
    <property type="evidence" value="ECO:0007669"/>
    <property type="project" value="TreeGrafter"/>
</dbReference>
<proteinExistence type="inferred from homology"/>
<keyword evidence="4 7" id="KW-0732">Signal</keyword>
<evidence type="ECO:0000256" key="7">
    <source>
        <dbReference type="SAM" id="SignalP"/>
    </source>
</evidence>
<dbReference type="CDD" id="cd13536">
    <property type="entry name" value="PBP2_EcModA"/>
    <property type="match status" value="1"/>
</dbReference>
<keyword evidence="3 6" id="KW-0479">Metal-binding</keyword>
<sequence>MLGRRMMPVRLALLGLTLLVSAFPARAAEDARVLVFAAASLKNALDAAVDDWSATGGRASISYAGSSTLAKQIERGAPADLFISANQSWMDYLQERGLIVPETRSDLLRNRLVMIAPKDSDVAVTLARGVDIAAVLGSGKLAMANTDSVPAGIYGKAALTWLGAWDKVARSIAQAQDVRAALVLVSRGEAPLGIVYATDAAADPNVKVVATFPEESHEPVVYPAALVRDSDNPAASSLLDFLKSPEAARHFEEQGFAFLP</sequence>
<evidence type="ECO:0000256" key="4">
    <source>
        <dbReference type="ARBA" id="ARBA00022729"/>
    </source>
</evidence>
<dbReference type="OrthoDB" id="9785015at2"/>
<keyword evidence="9" id="KW-1185">Reference proteome</keyword>
<dbReference type="SUPFAM" id="SSF53850">
    <property type="entry name" value="Periplasmic binding protein-like II"/>
    <property type="match status" value="1"/>
</dbReference>